<dbReference type="Proteomes" id="UP000053268">
    <property type="component" value="Unassembled WGS sequence"/>
</dbReference>
<reference evidence="2 3" key="1">
    <citation type="journal article" date="2015" name="Nat. Commun.">
        <title>Outbred genome sequencing and CRISPR/Cas9 gene editing in butterflies.</title>
        <authorList>
            <person name="Li X."/>
            <person name="Fan D."/>
            <person name="Zhang W."/>
            <person name="Liu G."/>
            <person name="Zhang L."/>
            <person name="Zhao L."/>
            <person name="Fang X."/>
            <person name="Chen L."/>
            <person name="Dong Y."/>
            <person name="Chen Y."/>
            <person name="Ding Y."/>
            <person name="Zhao R."/>
            <person name="Feng M."/>
            <person name="Zhu Y."/>
            <person name="Feng Y."/>
            <person name="Jiang X."/>
            <person name="Zhu D."/>
            <person name="Xiang H."/>
            <person name="Feng X."/>
            <person name="Li S."/>
            <person name="Wang J."/>
            <person name="Zhang G."/>
            <person name="Kronforst M.R."/>
            <person name="Wang W."/>
        </authorList>
    </citation>
    <scope>NUCLEOTIDE SEQUENCE [LARGE SCALE GENOMIC DNA]</scope>
    <source>
        <strain evidence="2">Ya'a_city_454_Px</strain>
        <tissue evidence="2">Whole body</tissue>
    </source>
</reference>
<sequence length="133" mass="15296">MNCLNLQAAKKKVDIEEPNAPTYYPTQPPYNPQFVYDNFEHLRNKHTWGLYQTEVYAKSAYEENNDRDDGMRRSLYEGVNCMSVSARTPAPSGPSRVQHDARLTLRLRVVSCYSLLVVCLTTYIKSILISQCK</sequence>
<dbReference type="AlphaFoldDB" id="A0A194QA29"/>
<keyword evidence="1" id="KW-1133">Transmembrane helix</keyword>
<dbReference type="EMBL" id="KQ459299">
    <property type="protein sequence ID" value="KPJ01850.1"/>
    <property type="molecule type" value="Genomic_DNA"/>
</dbReference>
<evidence type="ECO:0000256" key="1">
    <source>
        <dbReference type="SAM" id="Phobius"/>
    </source>
</evidence>
<keyword evidence="1" id="KW-0812">Transmembrane</keyword>
<proteinExistence type="predicted"/>
<feature type="transmembrane region" description="Helical" evidence="1">
    <location>
        <begin position="105"/>
        <end position="124"/>
    </location>
</feature>
<protein>
    <submittedName>
        <fullName evidence="2">Uncharacterized protein</fullName>
    </submittedName>
</protein>
<accession>A0A194QA29</accession>
<evidence type="ECO:0000313" key="3">
    <source>
        <dbReference type="Proteomes" id="UP000053268"/>
    </source>
</evidence>
<evidence type="ECO:0000313" key="2">
    <source>
        <dbReference type="EMBL" id="KPJ01850.1"/>
    </source>
</evidence>
<gene>
    <name evidence="2" type="ORF">RR46_05059</name>
</gene>
<keyword evidence="1" id="KW-0472">Membrane</keyword>
<name>A0A194QA29_PAPXU</name>
<organism evidence="2 3">
    <name type="scientific">Papilio xuthus</name>
    <name type="common">Asian swallowtail butterfly</name>
    <dbReference type="NCBI Taxonomy" id="66420"/>
    <lineage>
        <taxon>Eukaryota</taxon>
        <taxon>Metazoa</taxon>
        <taxon>Ecdysozoa</taxon>
        <taxon>Arthropoda</taxon>
        <taxon>Hexapoda</taxon>
        <taxon>Insecta</taxon>
        <taxon>Pterygota</taxon>
        <taxon>Neoptera</taxon>
        <taxon>Endopterygota</taxon>
        <taxon>Lepidoptera</taxon>
        <taxon>Glossata</taxon>
        <taxon>Ditrysia</taxon>
        <taxon>Papilionoidea</taxon>
        <taxon>Papilionidae</taxon>
        <taxon>Papilioninae</taxon>
        <taxon>Papilio</taxon>
    </lineage>
</organism>
<keyword evidence="3" id="KW-1185">Reference proteome</keyword>